<reference evidence="2 3" key="1">
    <citation type="submission" date="2014-12" db="EMBL/GenBank/DDBJ databases">
        <title>Genome sequencing of Alteromonas marina AD001.</title>
        <authorList>
            <person name="Adrian T.G.S."/>
            <person name="Chan K.G."/>
        </authorList>
    </citation>
    <scope>NUCLEOTIDE SEQUENCE [LARGE SCALE GENOMIC DNA]</scope>
    <source>
        <strain evidence="2 3">AD001</strain>
    </source>
</reference>
<protein>
    <submittedName>
        <fullName evidence="2">Uncharacterized protein</fullName>
    </submittedName>
</protein>
<dbReference type="Gene3D" id="1.25.40.10">
    <property type="entry name" value="Tetratricopeptide repeat domain"/>
    <property type="match status" value="1"/>
</dbReference>
<evidence type="ECO:0000256" key="1">
    <source>
        <dbReference type="SAM" id="MobiDB-lite"/>
    </source>
</evidence>
<dbReference type="Proteomes" id="UP000031197">
    <property type="component" value="Unassembled WGS sequence"/>
</dbReference>
<dbReference type="RefSeq" id="WP_039220455.1">
    <property type="nucleotide sequence ID" value="NZ_JWLW01000017.1"/>
</dbReference>
<dbReference type="SUPFAM" id="SSF81901">
    <property type="entry name" value="HCP-like"/>
    <property type="match status" value="1"/>
</dbReference>
<gene>
    <name evidence="2" type="ORF">RJ41_10885</name>
</gene>
<evidence type="ECO:0000313" key="2">
    <source>
        <dbReference type="EMBL" id="KHT52465.1"/>
    </source>
</evidence>
<keyword evidence="3" id="KW-1185">Reference proteome</keyword>
<proteinExistence type="predicted"/>
<dbReference type="OrthoDB" id="6313889at2"/>
<evidence type="ECO:0000313" key="3">
    <source>
        <dbReference type="Proteomes" id="UP000031197"/>
    </source>
</evidence>
<feature type="compositionally biased region" description="Polar residues" evidence="1">
    <location>
        <begin position="37"/>
        <end position="53"/>
    </location>
</feature>
<name>A0A0B3YEV2_9ALTE</name>
<sequence>MRGLFLAVFALLIVAGDSGRYVPQLIANASKVLTPASRVSGSDPTEKASSASEDTADGMAQVSGQDSTESSPDAQTSDNTERFNNSDYHLKQDALALLWLAAKQGSENAQTRLLGEFERAYNTGFIATDYIDEATATYFLEKLVNLENADAAWLLYQILGEEGASQRFMRLAALGEVAEAQLAFAMSTDSPEKREKWLVRAASQNYVPAQAALADWYLLHGQQQLAKPLLAATATLDMQSAFKYARLLWDEGEFSEAKQHFSFAAKKGHLQAEKALEAINLYKPYSVEQALKQSPSFDWESEGNCLQRIQPFATSLATIMRAHSLHNSFNNDKRLQNLSICLAPPIWLKPDVVSCDPDYKNAGILGCSITPLASIAKKQKFSHAVVVAEQGKANVQNGVMYLDISDAYSVFVHELAHFAGFADEYPIGKGMANRLCDEDGIIDFAPPNLIVDSEYWYAPHETVKNWLEIDPATIIARAKTCTVLGENSYKPSRRITFMEHHDSGVIPPLYLVLWQQQLKKQNAQRPISMNFFQAFHNSGNQKEAAHWLAEYEAFTGGK</sequence>
<organism evidence="2 3">
    <name type="scientific">Alteromonas marina</name>
    <dbReference type="NCBI Taxonomy" id="203795"/>
    <lineage>
        <taxon>Bacteria</taxon>
        <taxon>Pseudomonadati</taxon>
        <taxon>Pseudomonadota</taxon>
        <taxon>Gammaproteobacteria</taxon>
        <taxon>Alteromonadales</taxon>
        <taxon>Alteromonadaceae</taxon>
        <taxon>Alteromonas/Salinimonas group</taxon>
        <taxon>Alteromonas</taxon>
    </lineage>
</organism>
<feature type="region of interest" description="Disordered" evidence="1">
    <location>
        <begin position="36"/>
        <end position="85"/>
    </location>
</feature>
<comment type="caution">
    <text evidence="2">The sequence shown here is derived from an EMBL/GenBank/DDBJ whole genome shotgun (WGS) entry which is preliminary data.</text>
</comment>
<dbReference type="AlphaFoldDB" id="A0A0B3YEV2"/>
<feature type="compositionally biased region" description="Polar residues" evidence="1">
    <location>
        <begin position="62"/>
        <end position="85"/>
    </location>
</feature>
<dbReference type="InterPro" id="IPR011990">
    <property type="entry name" value="TPR-like_helical_dom_sf"/>
</dbReference>
<accession>A0A0B3YEV2</accession>
<dbReference type="EMBL" id="JWLW01000017">
    <property type="protein sequence ID" value="KHT52465.1"/>
    <property type="molecule type" value="Genomic_DNA"/>
</dbReference>